<evidence type="ECO:0000256" key="2">
    <source>
        <dbReference type="PROSITE-ProRule" id="PRU00169"/>
    </source>
</evidence>
<keyword evidence="2" id="KW-0597">Phosphoprotein</keyword>
<dbReference type="InterPro" id="IPR011006">
    <property type="entry name" value="CheY-like_superfamily"/>
</dbReference>
<name>A0A2W5DVR2_9BURK</name>
<dbReference type="Pfam" id="PF00072">
    <property type="entry name" value="Response_reg"/>
    <property type="match status" value="1"/>
</dbReference>
<protein>
    <submittedName>
        <fullName evidence="4">Response regulator</fullName>
    </submittedName>
</protein>
<evidence type="ECO:0000256" key="1">
    <source>
        <dbReference type="ARBA" id="ARBA00023012"/>
    </source>
</evidence>
<evidence type="ECO:0000259" key="3">
    <source>
        <dbReference type="PROSITE" id="PS50110"/>
    </source>
</evidence>
<dbReference type="GO" id="GO:0000160">
    <property type="term" value="P:phosphorelay signal transduction system"/>
    <property type="evidence" value="ECO:0007669"/>
    <property type="project" value="UniProtKB-KW"/>
</dbReference>
<dbReference type="InterPro" id="IPR036641">
    <property type="entry name" value="HPT_dom_sf"/>
</dbReference>
<dbReference type="AlphaFoldDB" id="A0A2W5DVR2"/>
<feature type="domain" description="Response regulatory" evidence="3">
    <location>
        <begin position="4"/>
        <end position="120"/>
    </location>
</feature>
<evidence type="ECO:0000313" key="4">
    <source>
        <dbReference type="EMBL" id="PZP33894.1"/>
    </source>
</evidence>
<dbReference type="Gene3D" id="3.40.50.2300">
    <property type="match status" value="1"/>
</dbReference>
<organism evidence="4 5">
    <name type="scientific">Roseateles depolymerans</name>
    <dbReference type="NCBI Taxonomy" id="76731"/>
    <lineage>
        <taxon>Bacteria</taxon>
        <taxon>Pseudomonadati</taxon>
        <taxon>Pseudomonadota</taxon>
        <taxon>Betaproteobacteria</taxon>
        <taxon>Burkholderiales</taxon>
        <taxon>Sphaerotilaceae</taxon>
        <taxon>Roseateles</taxon>
    </lineage>
</organism>
<keyword evidence="1" id="KW-0902">Two-component regulatory system</keyword>
<dbReference type="SMART" id="SM00448">
    <property type="entry name" value="REC"/>
    <property type="match status" value="1"/>
</dbReference>
<dbReference type="InterPro" id="IPR008207">
    <property type="entry name" value="Sig_transdc_His_kin_Hpt_dom"/>
</dbReference>
<feature type="modified residue" description="4-aspartylphosphate" evidence="2">
    <location>
        <position position="54"/>
    </location>
</feature>
<dbReference type="GO" id="GO:0004672">
    <property type="term" value="F:protein kinase activity"/>
    <property type="evidence" value="ECO:0007669"/>
    <property type="project" value="UniProtKB-ARBA"/>
</dbReference>
<dbReference type="Gene3D" id="1.20.120.160">
    <property type="entry name" value="HPT domain"/>
    <property type="match status" value="1"/>
</dbReference>
<dbReference type="EMBL" id="QFOD01000005">
    <property type="protein sequence ID" value="PZP33894.1"/>
    <property type="molecule type" value="Genomic_DNA"/>
</dbReference>
<dbReference type="SUPFAM" id="SSF52172">
    <property type="entry name" value="CheY-like"/>
    <property type="match status" value="1"/>
</dbReference>
<proteinExistence type="predicted"/>
<comment type="caution">
    <text evidence="4">The sequence shown here is derived from an EMBL/GenBank/DDBJ whole genome shotgun (WGS) entry which is preliminary data.</text>
</comment>
<dbReference type="InterPro" id="IPR001789">
    <property type="entry name" value="Sig_transdc_resp-reg_receiver"/>
</dbReference>
<gene>
    <name evidence="4" type="ORF">DI603_07385</name>
</gene>
<evidence type="ECO:0000313" key="5">
    <source>
        <dbReference type="Proteomes" id="UP000249633"/>
    </source>
</evidence>
<dbReference type="SUPFAM" id="SSF47226">
    <property type="entry name" value="Histidine-containing phosphotransfer domain, HPT domain"/>
    <property type="match status" value="1"/>
</dbReference>
<dbReference type="Proteomes" id="UP000249633">
    <property type="component" value="Unassembled WGS sequence"/>
</dbReference>
<dbReference type="Pfam" id="PF01627">
    <property type="entry name" value="Hpt"/>
    <property type="match status" value="1"/>
</dbReference>
<dbReference type="PROSITE" id="PS50110">
    <property type="entry name" value="RESPONSE_REGULATORY"/>
    <property type="match status" value="1"/>
</dbReference>
<reference evidence="4 5" key="1">
    <citation type="submission" date="2017-08" db="EMBL/GenBank/DDBJ databases">
        <title>Infants hospitalized years apart are colonized by the same room-sourced microbial strains.</title>
        <authorList>
            <person name="Brooks B."/>
            <person name="Olm M.R."/>
            <person name="Firek B.A."/>
            <person name="Baker R."/>
            <person name="Thomas B.C."/>
            <person name="Morowitz M.J."/>
            <person name="Banfield J.F."/>
        </authorList>
    </citation>
    <scope>NUCLEOTIDE SEQUENCE [LARGE SCALE GENOMIC DNA]</scope>
    <source>
        <strain evidence="4">S2_012_000_R2_81</strain>
    </source>
</reference>
<accession>A0A2W5DVR2</accession>
<sequence length="243" mass="25306">MSQRLLLIEDDLSIARFVEMALEDLPALELRNVRSLAEAQTALAAGGWHLVISDLMLPDGSAELLLREGLAQRDGAPPWVVFSAGLNAQRQTLLSGLGVKRVLHKPVALGELLDTVEALLLPADAETAAPEASAASAPAAPMAADPVAQHFGGDRVLFEGFLAGCVERFADDLAQGDAACARGDAPELRRVAHGLKAVLHLLGQPALSELARGIEDDAAAGGLDAAAWRQLAEGLIGLGARRG</sequence>